<name>A0A164N471_9AGAM</name>
<dbReference type="AlphaFoldDB" id="A0A164N471"/>
<reference evidence="2 3" key="1">
    <citation type="journal article" date="2016" name="Mol. Biol. Evol.">
        <title>Comparative Genomics of Early-Diverging Mushroom-Forming Fungi Provides Insights into the Origins of Lignocellulose Decay Capabilities.</title>
        <authorList>
            <person name="Nagy L.G."/>
            <person name="Riley R."/>
            <person name="Tritt A."/>
            <person name="Adam C."/>
            <person name="Daum C."/>
            <person name="Floudas D."/>
            <person name="Sun H."/>
            <person name="Yadav J.S."/>
            <person name="Pangilinan J."/>
            <person name="Larsson K.H."/>
            <person name="Matsuura K."/>
            <person name="Barry K."/>
            <person name="Labutti K."/>
            <person name="Kuo R."/>
            <person name="Ohm R.A."/>
            <person name="Bhattacharya S.S."/>
            <person name="Shirouzu T."/>
            <person name="Yoshinaga Y."/>
            <person name="Martin F.M."/>
            <person name="Grigoriev I.V."/>
            <person name="Hibbett D.S."/>
        </authorList>
    </citation>
    <scope>NUCLEOTIDE SEQUENCE [LARGE SCALE GENOMIC DNA]</scope>
    <source>
        <strain evidence="2 3">HHB9708</strain>
    </source>
</reference>
<feature type="compositionally biased region" description="Polar residues" evidence="1">
    <location>
        <begin position="280"/>
        <end position="290"/>
    </location>
</feature>
<accession>A0A164N471</accession>
<protein>
    <submittedName>
        <fullName evidence="2">Uncharacterized protein</fullName>
    </submittedName>
</protein>
<keyword evidence="3" id="KW-1185">Reference proteome</keyword>
<dbReference type="EMBL" id="KV419452">
    <property type="protein sequence ID" value="KZS87336.1"/>
    <property type="molecule type" value="Genomic_DNA"/>
</dbReference>
<proteinExistence type="predicted"/>
<feature type="region of interest" description="Disordered" evidence="1">
    <location>
        <begin position="174"/>
        <end position="226"/>
    </location>
</feature>
<sequence length="389" mass="43227">MANLAFASLAICAIELSPSQPFRFKPLNNLRLTNASISVTKNLDWTAVYVEHLDTIQLQSPGSASSRRESCICWLKPGELLKKRSPSLSGTVTEVAKSGMGNSFPSDPYMARLRCPDLTNPYQPQLSLNPIPRNHRSPLQKSERGLNRSMVSTLLKYRQSQIADLDPLAEVSKSRAYTESTAKPSIPAAVAPRKRKRSVDHSEGRTLTGRLDISTPRGAKERVANRLAPTLDSYLSQRYSPLLQERSRSADPEDQPVSKRVRESQVVKPSEPTRMLPKPRQTTRPAQSRPDQPPDAAKSNPTTPKPTLFYPEPPAEDRGSRAKGDEDLEEREDDRNPTPSMSERESVHADQTEQRRSTELASEEEQVDEIEASSIMGIGDYSDAEASVQ</sequence>
<evidence type="ECO:0000313" key="2">
    <source>
        <dbReference type="EMBL" id="KZS87336.1"/>
    </source>
</evidence>
<evidence type="ECO:0000313" key="3">
    <source>
        <dbReference type="Proteomes" id="UP000076722"/>
    </source>
</evidence>
<feature type="compositionally biased region" description="Basic and acidic residues" evidence="1">
    <location>
        <begin position="245"/>
        <end position="265"/>
    </location>
</feature>
<feature type="compositionally biased region" description="Basic and acidic residues" evidence="1">
    <location>
        <begin position="342"/>
        <end position="358"/>
    </location>
</feature>
<feature type="compositionally biased region" description="Basic and acidic residues" evidence="1">
    <location>
        <begin position="315"/>
        <end position="325"/>
    </location>
</feature>
<feature type="region of interest" description="Disordered" evidence="1">
    <location>
        <begin position="125"/>
        <end position="147"/>
    </location>
</feature>
<gene>
    <name evidence="2" type="ORF">SISNIDRAFT_471088</name>
</gene>
<feature type="compositionally biased region" description="Acidic residues" evidence="1">
    <location>
        <begin position="361"/>
        <end position="371"/>
    </location>
</feature>
<evidence type="ECO:0000256" key="1">
    <source>
        <dbReference type="SAM" id="MobiDB-lite"/>
    </source>
</evidence>
<dbReference type="Proteomes" id="UP000076722">
    <property type="component" value="Unassembled WGS sequence"/>
</dbReference>
<organism evidence="2 3">
    <name type="scientific">Sistotremastrum niveocremeum HHB9708</name>
    <dbReference type="NCBI Taxonomy" id="1314777"/>
    <lineage>
        <taxon>Eukaryota</taxon>
        <taxon>Fungi</taxon>
        <taxon>Dikarya</taxon>
        <taxon>Basidiomycota</taxon>
        <taxon>Agaricomycotina</taxon>
        <taxon>Agaricomycetes</taxon>
        <taxon>Sistotremastrales</taxon>
        <taxon>Sistotremastraceae</taxon>
        <taxon>Sertulicium</taxon>
        <taxon>Sertulicium niveocremeum</taxon>
    </lineage>
</organism>
<feature type="region of interest" description="Disordered" evidence="1">
    <location>
        <begin position="240"/>
        <end position="389"/>
    </location>
</feature>